<dbReference type="InterPro" id="IPR042517">
    <property type="entry name" value="Glyco_hydro_64_N_2"/>
</dbReference>
<evidence type="ECO:0000313" key="3">
    <source>
        <dbReference type="Proteomes" id="UP000235672"/>
    </source>
</evidence>
<proteinExistence type="predicted"/>
<dbReference type="CDD" id="cd09220">
    <property type="entry name" value="GH64-GluB-like"/>
    <property type="match status" value="1"/>
</dbReference>
<dbReference type="OrthoDB" id="10058186at2759"/>
<dbReference type="InterPro" id="IPR037176">
    <property type="entry name" value="Osmotin/thaumatin-like_sf"/>
</dbReference>
<reference evidence="2 3" key="1">
    <citation type="submission" date="2016-05" db="EMBL/GenBank/DDBJ databases">
        <title>A degradative enzymes factory behind the ericoid mycorrhizal symbiosis.</title>
        <authorList>
            <consortium name="DOE Joint Genome Institute"/>
            <person name="Martino E."/>
            <person name="Morin E."/>
            <person name="Grelet G."/>
            <person name="Kuo A."/>
            <person name="Kohler A."/>
            <person name="Daghino S."/>
            <person name="Barry K."/>
            <person name="Choi C."/>
            <person name="Cichocki N."/>
            <person name="Clum A."/>
            <person name="Copeland A."/>
            <person name="Hainaut M."/>
            <person name="Haridas S."/>
            <person name="Labutti K."/>
            <person name="Lindquist E."/>
            <person name="Lipzen A."/>
            <person name="Khouja H.-R."/>
            <person name="Murat C."/>
            <person name="Ohm R."/>
            <person name="Olson A."/>
            <person name="Spatafora J."/>
            <person name="Veneault-Fourrey C."/>
            <person name="Henrissat B."/>
            <person name="Grigoriev I."/>
            <person name="Martin F."/>
            <person name="Perotto S."/>
        </authorList>
    </citation>
    <scope>NUCLEOTIDE SEQUENCE [LARGE SCALE GENOMIC DNA]</scope>
    <source>
        <strain evidence="2 3">UAMH 7357</strain>
    </source>
</reference>
<protein>
    <submittedName>
        <fullName evidence="2">Glycoside hydrolase family 64 protein</fullName>
    </submittedName>
</protein>
<dbReference type="STRING" id="1745343.A0A2J6Q3S3"/>
<dbReference type="AlphaFoldDB" id="A0A2J6Q3S3"/>
<dbReference type="PROSITE" id="PS52006">
    <property type="entry name" value="GH64"/>
    <property type="match status" value="1"/>
</dbReference>
<dbReference type="Gene3D" id="2.60.110.10">
    <property type="entry name" value="Thaumatin"/>
    <property type="match status" value="1"/>
</dbReference>
<dbReference type="InterPro" id="IPR032477">
    <property type="entry name" value="Glyco_hydro_64"/>
</dbReference>
<sequence>MDRPQIFLYHGAWHIPRSKSSATSSLDITTFPTLSQLPNDMGSTQSLNIALRNGTTSSNVYAYVTGQAINNNYSWFILQADGKTAYYPVSPSSNGSPLAVPCDIPLGPPGSTITITIPQLAGARLWFCVNDKLTFLLNPGPGLVEPSVSNPSDPNFNKTWDFCEFTFNQYQLFANITYVDFVSLPISLSLLNTSGVTQTVTGIPANGLATICSGLQAQSAADREGWDQLIVNNNGSILRALSPNTGIVMNASLFSGYYDSYVQAVWAQYTNTPLTVDTQAQWGALNGTVTNNLLTFPGVGTFTQPSAADIFSCSTGPFAASPNNTAEMGAITARLAAAFNRSTLLMNSKQPDDEVVSTYYQTSPTNHYARIVHAANTDGRGYAFPYDDVGLSGGLDQSGAVSDGSPTLLIVSVGGN</sequence>
<organism evidence="2 3">
    <name type="scientific">Hyaloscypha hepaticicola</name>
    <dbReference type="NCBI Taxonomy" id="2082293"/>
    <lineage>
        <taxon>Eukaryota</taxon>
        <taxon>Fungi</taxon>
        <taxon>Dikarya</taxon>
        <taxon>Ascomycota</taxon>
        <taxon>Pezizomycotina</taxon>
        <taxon>Leotiomycetes</taxon>
        <taxon>Helotiales</taxon>
        <taxon>Hyaloscyphaceae</taxon>
        <taxon>Hyaloscypha</taxon>
    </lineage>
</organism>
<dbReference type="Proteomes" id="UP000235672">
    <property type="component" value="Unassembled WGS sequence"/>
</dbReference>
<dbReference type="InterPro" id="IPR037398">
    <property type="entry name" value="Glyco_hydro_64_fam"/>
</dbReference>
<dbReference type="GO" id="GO:0016787">
    <property type="term" value="F:hydrolase activity"/>
    <property type="evidence" value="ECO:0007669"/>
    <property type="project" value="UniProtKB-KW"/>
</dbReference>
<dbReference type="Pfam" id="PF16483">
    <property type="entry name" value="Glyco_hydro_64"/>
    <property type="match status" value="1"/>
</dbReference>
<evidence type="ECO:0000313" key="2">
    <source>
        <dbReference type="EMBL" id="PMD20928.1"/>
    </source>
</evidence>
<accession>A0A2J6Q3S3</accession>
<gene>
    <name evidence="2" type="ORF">NA56DRAFT_646061</name>
</gene>
<keyword evidence="2" id="KW-0378">Hydrolase</keyword>
<keyword evidence="3" id="KW-1185">Reference proteome</keyword>
<name>A0A2J6Q3S3_9HELO</name>
<evidence type="ECO:0000259" key="1">
    <source>
        <dbReference type="PROSITE" id="PS52006"/>
    </source>
</evidence>
<dbReference type="PANTHER" id="PTHR38165">
    <property type="match status" value="1"/>
</dbReference>
<dbReference type="Gene3D" id="3.30.920.50">
    <property type="entry name" value="Beta-1,3-glucanase, C-terminal domain"/>
    <property type="match status" value="1"/>
</dbReference>
<feature type="domain" description="GH64" evidence="1">
    <location>
        <begin position="53"/>
        <end position="415"/>
    </location>
</feature>
<dbReference type="PANTHER" id="PTHR38165:SF1">
    <property type="entry name" value="GLUCANASE B"/>
    <property type="match status" value="1"/>
</dbReference>
<dbReference type="EMBL" id="KZ613483">
    <property type="protein sequence ID" value="PMD20928.1"/>
    <property type="molecule type" value="Genomic_DNA"/>
</dbReference>